<evidence type="ECO:0000259" key="4">
    <source>
        <dbReference type="PROSITE" id="PS50822"/>
    </source>
</evidence>
<dbReference type="Pfam" id="PF02170">
    <property type="entry name" value="PAZ"/>
    <property type="match status" value="1"/>
</dbReference>
<dbReference type="SMART" id="SM00950">
    <property type="entry name" value="Piwi"/>
    <property type="match status" value="1"/>
</dbReference>
<dbReference type="PANTHER" id="PTHR22891">
    <property type="entry name" value="EUKARYOTIC TRANSLATION INITIATION FACTOR 2C"/>
    <property type="match status" value="1"/>
</dbReference>
<dbReference type="InterPro" id="IPR003100">
    <property type="entry name" value="PAZ_dom"/>
</dbReference>
<evidence type="ECO:0000313" key="6">
    <source>
        <dbReference type="Proteomes" id="UP000076078"/>
    </source>
</evidence>
<dbReference type="Proteomes" id="UP000076078">
    <property type="component" value="Unassembled WGS sequence"/>
</dbReference>
<dbReference type="InterPro" id="IPR003165">
    <property type="entry name" value="Piwi"/>
</dbReference>
<comment type="caution">
    <text evidence="5">The sequence shown here is derived from an EMBL/GenBank/DDBJ whole genome shotgun (WGS) entry which is preliminary data.</text>
</comment>
<reference evidence="5 6" key="1">
    <citation type="submission" date="2015-12" db="EMBL/GenBank/DDBJ databases">
        <title>Dictyostelia acquired genes for synthesis and detection of signals that induce cell-type specialization by lateral gene transfer from prokaryotes.</title>
        <authorList>
            <person name="Gloeckner G."/>
            <person name="Schaap P."/>
        </authorList>
    </citation>
    <scope>NUCLEOTIDE SEQUENCE [LARGE SCALE GENOMIC DNA]</scope>
    <source>
        <strain evidence="5 6">TK</strain>
    </source>
</reference>
<feature type="compositionally biased region" description="Low complexity" evidence="2">
    <location>
        <begin position="55"/>
        <end position="81"/>
    </location>
</feature>
<dbReference type="OrthoDB" id="445936at2759"/>
<organism evidence="5 6">
    <name type="scientific">Tieghemostelium lacteum</name>
    <name type="common">Slime mold</name>
    <name type="synonym">Dictyostelium lacteum</name>
    <dbReference type="NCBI Taxonomy" id="361077"/>
    <lineage>
        <taxon>Eukaryota</taxon>
        <taxon>Amoebozoa</taxon>
        <taxon>Evosea</taxon>
        <taxon>Eumycetozoa</taxon>
        <taxon>Dictyostelia</taxon>
        <taxon>Dictyosteliales</taxon>
        <taxon>Raperosteliaceae</taxon>
        <taxon>Tieghemostelium</taxon>
    </lineage>
</organism>
<dbReference type="InParanoid" id="A0A151Z4R2"/>
<dbReference type="InterPro" id="IPR014811">
    <property type="entry name" value="ArgoL1"/>
</dbReference>
<evidence type="ECO:0000313" key="5">
    <source>
        <dbReference type="EMBL" id="KYQ88959.1"/>
    </source>
</evidence>
<dbReference type="Gene3D" id="2.170.260.10">
    <property type="entry name" value="paz domain"/>
    <property type="match status" value="1"/>
</dbReference>
<dbReference type="InterPro" id="IPR012337">
    <property type="entry name" value="RNaseH-like_sf"/>
</dbReference>
<dbReference type="AlphaFoldDB" id="A0A151Z4R2"/>
<dbReference type="SUPFAM" id="SSF101690">
    <property type="entry name" value="PAZ domain"/>
    <property type="match status" value="1"/>
</dbReference>
<dbReference type="SUPFAM" id="SSF53098">
    <property type="entry name" value="Ribonuclease H-like"/>
    <property type="match status" value="1"/>
</dbReference>
<evidence type="ECO:0000256" key="2">
    <source>
        <dbReference type="SAM" id="MobiDB-lite"/>
    </source>
</evidence>
<dbReference type="FunFam" id="3.30.420.10:FF:000014">
    <property type="entry name" value="Piwi-like RNA-mediated gene silencing 1"/>
    <property type="match status" value="1"/>
</dbReference>
<evidence type="ECO:0000259" key="3">
    <source>
        <dbReference type="PROSITE" id="PS50821"/>
    </source>
</evidence>
<dbReference type="InterPro" id="IPR036397">
    <property type="entry name" value="RNaseH_sf"/>
</dbReference>
<dbReference type="InterPro" id="IPR036085">
    <property type="entry name" value="PAZ_dom_sf"/>
</dbReference>
<dbReference type="EMBL" id="LODT01000046">
    <property type="protein sequence ID" value="KYQ88959.1"/>
    <property type="molecule type" value="Genomic_DNA"/>
</dbReference>
<sequence length="923" mass="104750">MGPKRHQKNVQQQPQNIPVREEPHEEEESDEPEIGEQLQFITVRQKQKGGKKGKGQQQQQQQQPQQPSQPQAKPKPQTPTQQVPPPQPYEGKKQMAKKPPPQRYETGKGDDFPEMTSKPHAWSAKGAPTPSPTPSTLTSVESLLKETSIQTPVTPVVPKTTETTTTTTTTTTTPTLVISSGGDTGKVDPRRVRDSDVKDLATRPHTGQSPFAPIQLYVNHFLSKFNTKVIYQYHVEFVPEVINRGSRYEIMQKAGPEFNNLFKYDGNAILYTMNEISKSTIRVNSDTITLTKVAVLSNTDAKSSQFFNILFKQFLRILKLTLIGRQYYDSRHKKEIPNYKIEIWPGFFTSIGATQSGNSLLIDVAHKIVRTTTILDKINEMKQNRHSNDSINNAIASGIVITKYNNKTYRVSQIKWGMRVTDKMASDNPQSFLSYYQQHYTKVQITDKNQPMLEVKVKRAGQFQLIYLVPELSYLTGLDDEITSNRHLMMDLAKVKFVSPGDRKKQLDNFVASLHTHPEISSELKKWDISFSPMMQVTGSVIQEPQIEQRKGLINGIKWALIVSQKEKADAIQFCQILQRESGLPEPTVYEIQKFAKESFTNDIPQLRQSGHKFFLMVIPNRTDFYDYIKKKTLLEHKVITQCAFIKTLSKGRPVAVKITHQLIAKLGFAPWMLRNRQFNSIPTSKTMVVGIDIGHNSDQRGKSVVGVVASLCDRFATFYTEAIVQSRPGKEIVESLKPAIKNALKAFHKRNGAMPQVVMVYRDGVGDGMLNLVRHFEVQACLDAFADIPSIYGAKPKLVYTIVKKNTNTRFFTNPSLDNPPPGTVIENSCTHKDWYDFFLVSQKALQGSVNPTHYHIIYDEAKIPVVDLQVFSYQLCYLYFNYDKAVSVPQVCQYAHKLAFLIGRHVHSSVTNELSQNLYFL</sequence>
<dbReference type="Pfam" id="PF16486">
    <property type="entry name" value="ArgoN"/>
    <property type="match status" value="1"/>
</dbReference>
<feature type="compositionally biased region" description="Basic residues" evidence="2">
    <location>
        <begin position="45"/>
        <end position="54"/>
    </location>
</feature>
<feature type="region of interest" description="Disordered" evidence="2">
    <location>
        <begin position="155"/>
        <end position="192"/>
    </location>
</feature>
<dbReference type="PROSITE" id="PS50821">
    <property type="entry name" value="PAZ"/>
    <property type="match status" value="1"/>
</dbReference>
<keyword evidence="6" id="KW-1185">Reference proteome</keyword>
<dbReference type="InterPro" id="IPR032474">
    <property type="entry name" value="Argonaute_N"/>
</dbReference>
<protein>
    <recommendedName>
        <fullName evidence="7">Argonaut-like protein</fullName>
    </recommendedName>
</protein>
<dbReference type="Pfam" id="PF02171">
    <property type="entry name" value="Piwi"/>
    <property type="match status" value="1"/>
</dbReference>
<evidence type="ECO:0000256" key="1">
    <source>
        <dbReference type="RuleBase" id="RU361178"/>
    </source>
</evidence>
<dbReference type="CDD" id="cd04658">
    <property type="entry name" value="Piwi_piwi-like_Euk"/>
    <property type="match status" value="1"/>
</dbReference>
<dbReference type="PROSITE" id="PS50822">
    <property type="entry name" value="PIWI"/>
    <property type="match status" value="1"/>
</dbReference>
<dbReference type="Gene3D" id="3.40.50.2300">
    <property type="match status" value="1"/>
</dbReference>
<dbReference type="SMART" id="SM00949">
    <property type="entry name" value="PAZ"/>
    <property type="match status" value="1"/>
</dbReference>
<proteinExistence type="inferred from homology"/>
<feature type="compositionally biased region" description="Acidic residues" evidence="2">
    <location>
        <begin position="24"/>
        <end position="34"/>
    </location>
</feature>
<evidence type="ECO:0008006" key="7">
    <source>
        <dbReference type="Google" id="ProtNLM"/>
    </source>
</evidence>
<feature type="region of interest" description="Disordered" evidence="2">
    <location>
        <begin position="1"/>
        <end position="138"/>
    </location>
</feature>
<dbReference type="CDD" id="cd02845">
    <property type="entry name" value="PAZ_piwi_like"/>
    <property type="match status" value="1"/>
</dbReference>
<dbReference type="FunCoup" id="A0A151Z4R2">
    <property type="interactions" value="56"/>
</dbReference>
<dbReference type="STRING" id="361077.A0A151Z4R2"/>
<feature type="domain" description="PAZ" evidence="3">
    <location>
        <begin position="373"/>
        <end position="477"/>
    </location>
</feature>
<name>A0A151Z4R2_TIELA</name>
<dbReference type="GO" id="GO:0003723">
    <property type="term" value="F:RNA binding"/>
    <property type="evidence" value="ECO:0007669"/>
    <property type="project" value="InterPro"/>
</dbReference>
<feature type="compositionally biased region" description="Low complexity" evidence="2">
    <location>
        <begin position="155"/>
        <end position="175"/>
    </location>
</feature>
<accession>A0A151Z4R2</accession>
<dbReference type="OMA" id="WSGTCRV"/>
<dbReference type="Pfam" id="PF08699">
    <property type="entry name" value="ArgoL1"/>
    <property type="match status" value="1"/>
</dbReference>
<gene>
    <name evidence="5" type="ORF">DLAC_11817</name>
</gene>
<feature type="domain" description="Piwi" evidence="4">
    <location>
        <begin position="614"/>
        <end position="909"/>
    </location>
</feature>
<comment type="similarity">
    <text evidence="1">Belongs to the argonaute family.</text>
</comment>
<dbReference type="Gene3D" id="3.30.420.10">
    <property type="entry name" value="Ribonuclease H-like superfamily/Ribonuclease H"/>
    <property type="match status" value="1"/>
</dbReference>